<gene>
    <name evidence="1" type="ORF">NQ318_019614</name>
</gene>
<dbReference type="AlphaFoldDB" id="A0AAV8Z6Q5"/>
<accession>A0AAV8Z6Q5</accession>
<evidence type="ECO:0000313" key="2">
    <source>
        <dbReference type="Proteomes" id="UP001162162"/>
    </source>
</evidence>
<reference evidence="1" key="1">
    <citation type="journal article" date="2023" name="Insect Mol. Biol.">
        <title>Genome sequencing provides insights into the evolution of gene families encoding plant cell wall-degrading enzymes in longhorned beetles.</title>
        <authorList>
            <person name="Shin N.R."/>
            <person name="Okamura Y."/>
            <person name="Kirsch R."/>
            <person name="Pauchet Y."/>
        </authorList>
    </citation>
    <scope>NUCLEOTIDE SEQUENCE</scope>
    <source>
        <strain evidence="1">AMC_N1</strain>
    </source>
</reference>
<sequence length="77" mass="8836">MRGGFQIRRRPGPKLPFRAFRKVPHSSYVYGNYILRHFKLLLIGQRKIGRARKKTNILGTSSLRNASNKLNSKAILA</sequence>
<protein>
    <submittedName>
        <fullName evidence="1">Uncharacterized protein</fullName>
    </submittedName>
</protein>
<proteinExistence type="predicted"/>
<evidence type="ECO:0000313" key="1">
    <source>
        <dbReference type="EMBL" id="KAJ8958850.1"/>
    </source>
</evidence>
<comment type="caution">
    <text evidence="1">The sequence shown here is derived from an EMBL/GenBank/DDBJ whole genome shotgun (WGS) entry which is preliminary data.</text>
</comment>
<name>A0AAV8Z6Q5_9CUCU</name>
<organism evidence="1 2">
    <name type="scientific">Aromia moschata</name>
    <dbReference type="NCBI Taxonomy" id="1265417"/>
    <lineage>
        <taxon>Eukaryota</taxon>
        <taxon>Metazoa</taxon>
        <taxon>Ecdysozoa</taxon>
        <taxon>Arthropoda</taxon>
        <taxon>Hexapoda</taxon>
        <taxon>Insecta</taxon>
        <taxon>Pterygota</taxon>
        <taxon>Neoptera</taxon>
        <taxon>Endopterygota</taxon>
        <taxon>Coleoptera</taxon>
        <taxon>Polyphaga</taxon>
        <taxon>Cucujiformia</taxon>
        <taxon>Chrysomeloidea</taxon>
        <taxon>Cerambycidae</taxon>
        <taxon>Cerambycinae</taxon>
        <taxon>Callichromatini</taxon>
        <taxon>Aromia</taxon>
    </lineage>
</organism>
<dbReference type="EMBL" id="JAPWTK010000015">
    <property type="protein sequence ID" value="KAJ8958850.1"/>
    <property type="molecule type" value="Genomic_DNA"/>
</dbReference>
<keyword evidence="2" id="KW-1185">Reference proteome</keyword>
<dbReference type="Proteomes" id="UP001162162">
    <property type="component" value="Unassembled WGS sequence"/>
</dbReference>